<comment type="subcellular location">
    <subcellularLocation>
        <location evidence="1">Cell membrane</location>
        <topology evidence="1">Multi-pass membrane protein</topology>
    </subcellularLocation>
</comment>
<proteinExistence type="predicted"/>
<dbReference type="Pfam" id="PF03772">
    <property type="entry name" value="Competence"/>
    <property type="match status" value="1"/>
</dbReference>
<reference evidence="9 10" key="1">
    <citation type="submission" date="2019-09" db="EMBL/GenBank/DDBJ databases">
        <title>Characterisation of the sponge microbiome using genome-centric metagenomics.</title>
        <authorList>
            <person name="Engelberts J.P."/>
            <person name="Robbins S.J."/>
            <person name="De Goeij J.M."/>
            <person name="Aranda M."/>
            <person name="Bell S.C."/>
            <person name="Webster N.S."/>
        </authorList>
    </citation>
    <scope>NUCLEOTIDE SEQUENCE [LARGE SCALE GENOMIC DNA]</scope>
    <source>
        <strain evidence="9">SB0662_bin_43</strain>
    </source>
</reference>
<feature type="transmembrane region" description="Helical" evidence="6">
    <location>
        <begin position="230"/>
        <end position="256"/>
    </location>
</feature>
<dbReference type="NCBIfam" id="TIGR00360">
    <property type="entry name" value="ComEC_N-term"/>
    <property type="match status" value="1"/>
</dbReference>
<keyword evidence="2" id="KW-1003">Cell membrane</keyword>
<feature type="transmembrane region" description="Helical" evidence="6">
    <location>
        <begin position="29"/>
        <end position="47"/>
    </location>
</feature>
<evidence type="ECO:0000256" key="4">
    <source>
        <dbReference type="ARBA" id="ARBA00022989"/>
    </source>
</evidence>
<feature type="transmembrane region" description="Helical" evidence="6">
    <location>
        <begin position="53"/>
        <end position="71"/>
    </location>
</feature>
<accession>A0A845DBS5</accession>
<keyword evidence="4 6" id="KW-1133">Transmembrane helix</keyword>
<dbReference type="InterPro" id="IPR052159">
    <property type="entry name" value="Competence_DNA_uptake"/>
</dbReference>
<dbReference type="Proteomes" id="UP000449092">
    <property type="component" value="Unassembled WGS sequence"/>
</dbReference>
<dbReference type="EMBL" id="VXOY01000010">
    <property type="protein sequence ID" value="MYE38104.1"/>
    <property type="molecule type" value="Genomic_DNA"/>
</dbReference>
<evidence type="ECO:0000256" key="1">
    <source>
        <dbReference type="ARBA" id="ARBA00004651"/>
    </source>
</evidence>
<sequence>MLWANICSTGCIGVLLGVFLASFFNIHSVAIALLFCAASFGCLLFWNNEKIRYGSIVLVASCAGIVLYYHATVSILEGDIAAPQDPVSFYGHIEDVDRRSNGRVFLRVEPQDTLQYPVRITTYNDTRAFAVGDKVQVQGVLEVPQSFNGFDYRGYLAKEGIAFVAASPTIVEVGDRKKNVATVLFDIRMEMARGLEKMLPPDNAALYKAMLLGQRGDISRTKQDAIRGAGLSHIVAISGLHIALLFGIVFIVLSLVPVHRTVVGAVAVLCIAFYIMMIGAPASAVRAGLMIGALLLASTVGRPNVPYRVLLLVATIMVCFNPLIVRYDIGFQLSFAAVAAILFVVGSRTLSSALRTYDLFNIRSFLLVTVAAYLATFPLVLLHFDDVAEWGIIANILVVPLIPALLVAGIIVALLGVIGAPALLAAPAFSLSWYVLEIAQWLS</sequence>
<feature type="transmembrane region" description="Helical" evidence="6">
    <location>
        <begin position="305"/>
        <end position="325"/>
    </location>
</feature>
<evidence type="ECO:0000256" key="3">
    <source>
        <dbReference type="ARBA" id="ARBA00022692"/>
    </source>
</evidence>
<gene>
    <name evidence="9" type="ORF">F4X82_01110</name>
</gene>
<keyword evidence="5 6" id="KW-0472">Membrane</keyword>
<dbReference type="PANTHER" id="PTHR30619">
    <property type="entry name" value="DNA INTERNALIZATION/COMPETENCE PROTEIN COMEC/REC2"/>
    <property type="match status" value="1"/>
</dbReference>
<dbReference type="AlphaFoldDB" id="A0A845DBS5"/>
<feature type="transmembrane region" description="Helical" evidence="6">
    <location>
        <begin position="422"/>
        <end position="442"/>
    </location>
</feature>
<evidence type="ECO:0000313" key="10">
    <source>
        <dbReference type="Proteomes" id="UP000449092"/>
    </source>
</evidence>
<comment type="caution">
    <text evidence="9">The sequence shown here is derived from an EMBL/GenBank/DDBJ whole genome shotgun (WGS) entry which is preliminary data.</text>
</comment>
<dbReference type="GO" id="GO:0005886">
    <property type="term" value="C:plasma membrane"/>
    <property type="evidence" value="ECO:0007669"/>
    <property type="project" value="UniProtKB-SubCell"/>
</dbReference>
<name>A0A845DBS5_9BACT</name>
<evidence type="ECO:0000259" key="8">
    <source>
        <dbReference type="Pfam" id="PF13567"/>
    </source>
</evidence>
<keyword evidence="3 6" id="KW-0812">Transmembrane</keyword>
<dbReference type="InterPro" id="IPR025405">
    <property type="entry name" value="DUF4131"/>
</dbReference>
<feature type="transmembrane region" description="Helical" evidence="6">
    <location>
        <begin position="6"/>
        <end position="24"/>
    </location>
</feature>
<evidence type="ECO:0000256" key="5">
    <source>
        <dbReference type="ARBA" id="ARBA00023136"/>
    </source>
</evidence>
<feature type="domain" description="DUF4131" evidence="8">
    <location>
        <begin position="30"/>
        <end position="166"/>
    </location>
</feature>
<feature type="transmembrane region" description="Helical" evidence="6">
    <location>
        <begin position="390"/>
        <end position="415"/>
    </location>
</feature>
<feature type="transmembrane region" description="Helical" evidence="6">
    <location>
        <begin position="262"/>
        <end position="284"/>
    </location>
</feature>
<dbReference type="PANTHER" id="PTHR30619:SF1">
    <property type="entry name" value="RECOMBINATION PROTEIN 2"/>
    <property type="match status" value="1"/>
</dbReference>
<dbReference type="Pfam" id="PF13567">
    <property type="entry name" value="DUF4131"/>
    <property type="match status" value="1"/>
</dbReference>
<evidence type="ECO:0000256" key="6">
    <source>
        <dbReference type="SAM" id="Phobius"/>
    </source>
</evidence>
<feature type="domain" description="ComEC/Rec2-related protein" evidence="7">
    <location>
        <begin position="210"/>
        <end position="441"/>
    </location>
</feature>
<evidence type="ECO:0000259" key="7">
    <source>
        <dbReference type="Pfam" id="PF03772"/>
    </source>
</evidence>
<organism evidence="9 10">
    <name type="scientific">Candidatus Spechtbacteria bacterium SB0662_bin_43</name>
    <dbReference type="NCBI Taxonomy" id="2604897"/>
    <lineage>
        <taxon>Bacteria</taxon>
        <taxon>Candidatus Spechtiibacteriota</taxon>
    </lineage>
</organism>
<evidence type="ECO:0000313" key="9">
    <source>
        <dbReference type="EMBL" id="MYE38104.1"/>
    </source>
</evidence>
<feature type="transmembrane region" description="Helical" evidence="6">
    <location>
        <begin position="331"/>
        <end position="350"/>
    </location>
</feature>
<feature type="transmembrane region" description="Helical" evidence="6">
    <location>
        <begin position="362"/>
        <end position="384"/>
    </location>
</feature>
<dbReference type="InterPro" id="IPR004477">
    <property type="entry name" value="ComEC_N"/>
</dbReference>
<evidence type="ECO:0000256" key="2">
    <source>
        <dbReference type="ARBA" id="ARBA00022475"/>
    </source>
</evidence>
<protein>
    <submittedName>
        <fullName evidence="9">ComEC family competence protein</fullName>
    </submittedName>
</protein>